<comment type="catalytic activity">
    <reaction evidence="9">
        <text>N-terminal S-1,2-diacyl-sn-glyceryl-L-cysteinyl-[lipoprotein] + a glycerophospholipid = N-acyl-S-1,2-diacyl-sn-glyceryl-L-cysteinyl-[lipoprotein] + a 2-acyl-sn-glycero-3-phospholipid + H(+)</text>
        <dbReference type="Rhea" id="RHEA:48228"/>
        <dbReference type="Rhea" id="RHEA-COMP:14681"/>
        <dbReference type="Rhea" id="RHEA-COMP:14684"/>
        <dbReference type="ChEBI" id="CHEBI:15378"/>
        <dbReference type="ChEBI" id="CHEBI:136912"/>
        <dbReference type="ChEBI" id="CHEBI:140656"/>
        <dbReference type="ChEBI" id="CHEBI:140657"/>
        <dbReference type="ChEBI" id="CHEBI:140660"/>
        <dbReference type="EC" id="2.3.1.269"/>
    </reaction>
</comment>
<keyword evidence="11" id="KW-0449">Lipoprotein</keyword>
<evidence type="ECO:0000256" key="8">
    <source>
        <dbReference type="ARBA" id="ARBA00023315"/>
    </source>
</evidence>
<dbReference type="Pfam" id="PF20154">
    <property type="entry name" value="LNT_N"/>
    <property type="match status" value="1"/>
</dbReference>
<comment type="similarity">
    <text evidence="2 9">Belongs to the CN hydrolase family. Apolipoprotein N-acyltransferase subfamily.</text>
</comment>
<dbReference type="Gene3D" id="3.60.110.10">
    <property type="entry name" value="Carbon-nitrogen hydrolase"/>
    <property type="match status" value="1"/>
</dbReference>
<feature type="transmembrane region" description="Helical" evidence="9">
    <location>
        <begin position="50"/>
        <end position="69"/>
    </location>
</feature>
<evidence type="ECO:0000256" key="6">
    <source>
        <dbReference type="ARBA" id="ARBA00022989"/>
    </source>
</evidence>
<dbReference type="InterPro" id="IPR036526">
    <property type="entry name" value="C-N_Hydrolase_sf"/>
</dbReference>
<name>A0A4Y9EQM9_9SPHN</name>
<dbReference type="RefSeq" id="WP_135246252.1">
    <property type="nucleotide sequence ID" value="NZ_SIHO01000002.1"/>
</dbReference>
<feature type="transmembrane region" description="Helical" evidence="9">
    <location>
        <begin position="81"/>
        <end position="105"/>
    </location>
</feature>
<evidence type="ECO:0000256" key="5">
    <source>
        <dbReference type="ARBA" id="ARBA00022692"/>
    </source>
</evidence>
<dbReference type="GO" id="GO:0016410">
    <property type="term" value="F:N-acyltransferase activity"/>
    <property type="evidence" value="ECO:0007669"/>
    <property type="project" value="UniProtKB-UniRule"/>
</dbReference>
<dbReference type="OrthoDB" id="9804277at2"/>
<evidence type="ECO:0000256" key="2">
    <source>
        <dbReference type="ARBA" id="ARBA00010065"/>
    </source>
</evidence>
<keyword evidence="12" id="KW-1185">Reference proteome</keyword>
<evidence type="ECO:0000256" key="1">
    <source>
        <dbReference type="ARBA" id="ARBA00004651"/>
    </source>
</evidence>
<dbReference type="InterPro" id="IPR004563">
    <property type="entry name" value="Apolipo_AcylTrfase"/>
</dbReference>
<dbReference type="PANTHER" id="PTHR38686">
    <property type="entry name" value="APOLIPOPROTEIN N-ACYLTRANSFERASE"/>
    <property type="match status" value="1"/>
</dbReference>
<dbReference type="NCBIfam" id="TIGR00546">
    <property type="entry name" value="lnt"/>
    <property type="match status" value="1"/>
</dbReference>
<dbReference type="EMBL" id="SIHO01000002">
    <property type="protein sequence ID" value="TFU03659.1"/>
    <property type="molecule type" value="Genomic_DNA"/>
</dbReference>
<dbReference type="PANTHER" id="PTHR38686:SF1">
    <property type="entry name" value="APOLIPOPROTEIN N-ACYLTRANSFERASE"/>
    <property type="match status" value="1"/>
</dbReference>
<evidence type="ECO:0000259" key="10">
    <source>
        <dbReference type="PROSITE" id="PS50263"/>
    </source>
</evidence>
<comment type="caution">
    <text evidence="11">The sequence shown here is derived from an EMBL/GenBank/DDBJ whole genome shotgun (WGS) entry which is preliminary data.</text>
</comment>
<keyword evidence="8 9" id="KW-0012">Acyltransferase</keyword>
<evidence type="ECO:0000256" key="9">
    <source>
        <dbReference type="HAMAP-Rule" id="MF_01148"/>
    </source>
</evidence>
<feature type="transmembrane region" description="Helical" evidence="9">
    <location>
        <begin position="190"/>
        <end position="209"/>
    </location>
</feature>
<dbReference type="UniPathway" id="UPA00666"/>
<dbReference type="SUPFAM" id="SSF56317">
    <property type="entry name" value="Carbon-nitrogen hydrolase"/>
    <property type="match status" value="1"/>
</dbReference>
<dbReference type="Proteomes" id="UP000297737">
    <property type="component" value="Unassembled WGS sequence"/>
</dbReference>
<evidence type="ECO:0000256" key="7">
    <source>
        <dbReference type="ARBA" id="ARBA00023136"/>
    </source>
</evidence>
<dbReference type="AlphaFoldDB" id="A0A4Y9EQM9"/>
<comment type="pathway">
    <text evidence="9">Protein modification; lipoprotein biosynthesis (N-acyl transfer).</text>
</comment>
<dbReference type="GO" id="GO:0005886">
    <property type="term" value="C:plasma membrane"/>
    <property type="evidence" value="ECO:0007669"/>
    <property type="project" value="UniProtKB-SubCell"/>
</dbReference>
<evidence type="ECO:0000256" key="4">
    <source>
        <dbReference type="ARBA" id="ARBA00022679"/>
    </source>
</evidence>
<evidence type="ECO:0000313" key="12">
    <source>
        <dbReference type="Proteomes" id="UP000297737"/>
    </source>
</evidence>
<organism evidence="11 12">
    <name type="scientific">Glacieibacterium arshaanense</name>
    <dbReference type="NCBI Taxonomy" id="2511025"/>
    <lineage>
        <taxon>Bacteria</taxon>
        <taxon>Pseudomonadati</taxon>
        <taxon>Pseudomonadota</taxon>
        <taxon>Alphaproteobacteria</taxon>
        <taxon>Sphingomonadales</taxon>
        <taxon>Sphingosinicellaceae</taxon>
        <taxon>Glacieibacterium</taxon>
    </lineage>
</organism>
<evidence type="ECO:0000256" key="3">
    <source>
        <dbReference type="ARBA" id="ARBA00022475"/>
    </source>
</evidence>
<proteinExistence type="inferred from homology"/>
<dbReference type="InterPro" id="IPR003010">
    <property type="entry name" value="C-N_Hydrolase"/>
</dbReference>
<feature type="transmembrane region" description="Helical" evidence="9">
    <location>
        <begin position="473"/>
        <end position="492"/>
    </location>
</feature>
<comment type="function">
    <text evidence="9">Catalyzes the phospholipid dependent N-acylation of the N-terminal cysteine of apolipoprotein, the last step in lipoprotein maturation.</text>
</comment>
<feature type="domain" description="CN hydrolase" evidence="10">
    <location>
        <begin position="215"/>
        <end position="467"/>
    </location>
</feature>
<keyword evidence="3 9" id="KW-1003">Cell membrane</keyword>
<evidence type="ECO:0000313" key="11">
    <source>
        <dbReference type="EMBL" id="TFU03659.1"/>
    </source>
</evidence>
<keyword evidence="5 9" id="KW-0812">Transmembrane</keyword>
<keyword evidence="7 9" id="KW-0472">Membrane</keyword>
<feature type="transmembrane region" description="Helical" evidence="9">
    <location>
        <begin position="155"/>
        <end position="178"/>
    </location>
</feature>
<keyword evidence="6 9" id="KW-1133">Transmembrane helix</keyword>
<dbReference type="InterPro" id="IPR045378">
    <property type="entry name" value="LNT_N"/>
</dbReference>
<dbReference type="GO" id="GO:0042158">
    <property type="term" value="P:lipoprotein biosynthetic process"/>
    <property type="evidence" value="ECO:0007669"/>
    <property type="project" value="UniProtKB-UniRule"/>
</dbReference>
<dbReference type="EC" id="2.3.1.269" evidence="9"/>
<gene>
    <name evidence="9 11" type="primary">lnt</name>
    <name evidence="11" type="ORF">EUV02_10950</name>
</gene>
<feature type="transmembrane region" description="Helical" evidence="9">
    <location>
        <begin position="117"/>
        <end position="135"/>
    </location>
</feature>
<accession>A0A4Y9EQM9</accession>
<reference evidence="11 12" key="1">
    <citation type="submission" date="2019-02" db="EMBL/GenBank/DDBJ databases">
        <title>Polymorphobacter sp. isolated from the lake at the Tibet of China.</title>
        <authorList>
            <person name="Li A."/>
        </authorList>
    </citation>
    <scope>NUCLEOTIDE SEQUENCE [LARGE SCALE GENOMIC DNA]</scope>
    <source>
        <strain evidence="11 12">DJ1R-1</strain>
    </source>
</reference>
<dbReference type="CDD" id="cd07571">
    <property type="entry name" value="ALP_N-acyl_transferase"/>
    <property type="match status" value="1"/>
</dbReference>
<keyword evidence="4 9" id="KW-0808">Transferase</keyword>
<dbReference type="HAMAP" id="MF_01148">
    <property type="entry name" value="Lnt"/>
    <property type="match status" value="1"/>
</dbReference>
<comment type="subcellular location">
    <subcellularLocation>
        <location evidence="1 9">Cell membrane</location>
        <topology evidence="1 9">Multi-pass membrane protein</topology>
    </subcellularLocation>
</comment>
<sequence>MKHLWIALPLLLGALAALGFTPFALWPLTLVAAAALLWLIDAAPTGRRAFGLGWWFGLGHFVLGFNWIATAFTYQAAMPPALGWLAVVGVAALMALYPALSAWGAWRLGRGLASRSLWFAALWMLTEWLRGHLLSGFAWNPLGAVWLPLSPLAGAAAWVGAIGLSGLVWVVASALALLVRSDRLRQPATLVAPLLLIAAVAGWALRAPLPAPTSIRLALVQPNIGQGSRYADPNANLAQYAALTTQAFAAGAQVVIWPEGALQFTLEEDPAVRAYLAGMIPQSGLLLFGSDHIERDADGVAVGARNSLFALDERGTIHGRYDKAHLVPLGEYLPFRPLMTPLGLARLVPGELDFWEGPGPQTLHLPGLPPMGVQICYEIIFPARVIDGRDRPAWLLTISNDAWFGGDGPPQHFAQARLRAIEEGLPVVRVTPTGISGFIDARGGVSAKLPQLQVGVLHGVLPSPLPPTLFARFGHGTTLVFGLLLAGLALLAGRHGGQRKLDIQI</sequence>
<dbReference type="PROSITE" id="PS50263">
    <property type="entry name" value="CN_HYDROLASE"/>
    <property type="match status" value="1"/>
</dbReference>
<dbReference type="Pfam" id="PF00795">
    <property type="entry name" value="CN_hydrolase"/>
    <property type="match status" value="1"/>
</dbReference>
<feature type="transmembrane region" description="Helical" evidence="9">
    <location>
        <begin position="26"/>
        <end position="43"/>
    </location>
</feature>
<protein>
    <recommendedName>
        <fullName evidence="9">Apolipoprotein N-acyltransferase</fullName>
        <shortName evidence="9">ALP N-acyltransferase</shortName>
        <ecNumber evidence="9">2.3.1.269</ecNumber>
    </recommendedName>
</protein>